<dbReference type="GO" id="GO:0030313">
    <property type="term" value="C:cell envelope"/>
    <property type="evidence" value="ECO:0007669"/>
    <property type="project" value="UniProtKB-SubCell"/>
</dbReference>
<feature type="domain" description="SbsA Ig-like" evidence="4">
    <location>
        <begin position="925"/>
        <end position="1036"/>
    </location>
</feature>
<dbReference type="InterPro" id="IPR040751">
    <property type="entry name" value="SbsC_C"/>
</dbReference>
<feature type="non-terminal residue" evidence="6">
    <location>
        <position position="1512"/>
    </location>
</feature>
<evidence type="ECO:0000259" key="5">
    <source>
        <dbReference type="Pfam" id="PF18316"/>
    </source>
</evidence>
<dbReference type="InterPro" id="IPR011048">
    <property type="entry name" value="Haem_d1_sf"/>
</dbReference>
<feature type="domain" description="S-layer protein SbsC C-terminal" evidence="5">
    <location>
        <begin position="1321"/>
        <end position="1409"/>
    </location>
</feature>
<dbReference type="NCBIfam" id="TIGR02543">
    <property type="entry name" value="List_Bact_rpt"/>
    <property type="match status" value="2"/>
</dbReference>
<evidence type="ECO:0000256" key="3">
    <source>
        <dbReference type="SAM" id="MobiDB-lite"/>
    </source>
</evidence>
<evidence type="ECO:0000256" key="1">
    <source>
        <dbReference type="ARBA" id="ARBA00004196"/>
    </source>
</evidence>
<name>A0A934J5P9_9BACL</name>
<dbReference type="InterPro" id="IPR051200">
    <property type="entry name" value="Host-pathogen_enzymatic-act"/>
</dbReference>
<dbReference type="Gene3D" id="2.130.10.10">
    <property type="entry name" value="YVTN repeat-like/Quinoprotein amine dehydrogenase"/>
    <property type="match status" value="2"/>
</dbReference>
<dbReference type="Pfam" id="PF18316">
    <property type="entry name" value="S-l_SbsC_C"/>
    <property type="match status" value="3"/>
</dbReference>
<dbReference type="Gene3D" id="2.60.40.4270">
    <property type="entry name" value="Listeria-Bacteroides repeat domain"/>
    <property type="match status" value="2"/>
</dbReference>
<keyword evidence="2" id="KW-0732">Signal</keyword>
<dbReference type="SUPFAM" id="SSF51004">
    <property type="entry name" value="C-terminal (heme d1) domain of cytochrome cd1-nitrite reductase"/>
    <property type="match status" value="2"/>
</dbReference>
<evidence type="ECO:0000313" key="6">
    <source>
        <dbReference type="EMBL" id="MBJ6363764.1"/>
    </source>
</evidence>
<dbReference type="InterPro" id="IPR015943">
    <property type="entry name" value="WD40/YVTN_repeat-like_dom_sf"/>
</dbReference>
<comment type="caution">
    <text evidence="6">The sequence shown here is derived from an EMBL/GenBank/DDBJ whole genome shotgun (WGS) entry which is preliminary data.</text>
</comment>
<feature type="domain" description="S-layer protein SbsC C-terminal" evidence="5">
    <location>
        <begin position="830"/>
        <end position="905"/>
    </location>
</feature>
<dbReference type="PANTHER" id="PTHR47197">
    <property type="entry name" value="PROTEIN NIRF"/>
    <property type="match status" value="1"/>
</dbReference>
<keyword evidence="7" id="KW-1185">Reference proteome</keyword>
<dbReference type="InterPro" id="IPR042229">
    <property type="entry name" value="Listeria/Bacterioides_rpt_sf"/>
</dbReference>
<feature type="domain" description="S-layer protein SbsC C-terminal" evidence="5">
    <location>
        <begin position="1430"/>
        <end position="1512"/>
    </location>
</feature>
<dbReference type="NCBIfam" id="TIGR02276">
    <property type="entry name" value="beta_rpt_yvtn"/>
    <property type="match status" value="2"/>
</dbReference>
<comment type="subcellular location">
    <subcellularLocation>
        <location evidence="1">Cell envelope</location>
    </subcellularLocation>
</comment>
<dbReference type="InterPro" id="IPR032812">
    <property type="entry name" value="SbsA_Ig"/>
</dbReference>
<feature type="region of interest" description="Disordered" evidence="3">
    <location>
        <begin position="1414"/>
        <end position="1436"/>
    </location>
</feature>
<dbReference type="PANTHER" id="PTHR47197:SF3">
    <property type="entry name" value="DIHYDRO-HEME D1 DEHYDROGENASE"/>
    <property type="match status" value="1"/>
</dbReference>
<dbReference type="InterPro" id="IPR011964">
    <property type="entry name" value="YVTN_b-propeller_repeat"/>
</dbReference>
<dbReference type="Pfam" id="PF13205">
    <property type="entry name" value="Big_5"/>
    <property type="match status" value="3"/>
</dbReference>
<gene>
    <name evidence="6" type="ORF">JFN88_21355</name>
</gene>
<feature type="domain" description="SbsA Ig-like" evidence="4">
    <location>
        <begin position="1193"/>
        <end position="1306"/>
    </location>
</feature>
<sequence>MMRARQKLLVLFHVLVLLVGMIPVWPGNVSADSATPDAFQKAYIPNMPSGAENGTVDVVNLSDFTVEKGKITVGKNPNAVDYNPNGTQVFITNGADSSVSVIDPSTDTVIATIAVELNPDLVTFNWDGSKAYVASYQGSIFVIDSVSLTVVDTIQLSMTPLSLFAAENKLYVTAQDNNGNGKLLIIDSDTDTVEKSMDILNFPQLITGDPQGTKLYIYSKVGVNNLWVMDTASLTVENKLNVSAQQLDVSTDGLYVYMPTSVGFNAYDFVNDYKYDVRPNFTWPRASINNGGLSTDEKYLYALDVNNSKLAVVDTDTRGVIRTIDLSHNISLREFRRFMASIPVATRNMPKYNVTFDSQGGSAVAPLTNVVADNLIQRMEPVPTLSGLKFGGWYKDADANIRWNFYKDRVTADVTLYAKWEDKKVALLHKAYIPSSEEGAVDVVDLDDLYIEKGKIRLGAYKDSNIGPVSAVLNPNLSQLFVGNYNDKSVSVIDTTTDTVINKIPVSAGAQGIAFNSDGSKAYVSTGTSVTVIDTDALSVSKTIPLPHNYFGSSVLNVGNRIYVSTNNGTPTYGALTVIDTVTDLVEKTEYRGKNPGGMIVNPQGTKVYAIDSTGKYVSVIDVATLKEEAQIKLSGTGGLDQVFEGIEISPDGLHLYVGQNVQWQGIVDVIDTQTNTVVKQLQTGGVAPNAITVSLDGTTLFVTNYSTHNMSVIDIATGQRQSYSLSRYPKAMGGFTIPTARAVKLLSKYAVTFDSLGGSAVSSLTDVLQGSKIAAPQPPILEGYTFAGWYKDQTFGRKWDFQSDKVIGDTTLYAKWSRPLPASTMDEPVPGTQTGSTAFATAVDLNYDFAVKISNQPIHQPVEGDRLSPDEPDVIRNYHLQDDVTGVGSRTKKYIALYIVDPNNEDQILYFSQFLLYDSNIKEDETALKPISLSPVNQSTDVALDAPLVITFNDPVAAKAGKYITVKGPRIYEHGSEQYGEEGIEARVEASDTSKVAINGSTVTINLGKSLGSDWHYAVNIDRGAFADLAGNDFGGLDGYIQIDRNEEGNETYSNDSSSWSFSTEYVPTAPAIRLLSPANGAANVPRSQELSITFDQNVTAVAGKKIWIKKSSDDSIVKTIYVDNIAELSVNGKVVTTKLVIPDSNGLFEYGTSYYVQIENGAFKNASDQSYEGIDDNTTWTFTTLAQPLGPIAISYLPAPGQTGVAPGDNLVLTFDQAVYHVNNKKVKIIKISDASVVCTFTVGSTNAYVTDSNLIINVKNEFGNSCLEPKTDYAVQIDSGAFRNSQFILYAGIADLTTWSFKTAALFVPGFSPAPVPEPGDEPDTTKLPTNPPIPVETGNHLVVKVSSSKIATPQAGDSAPSVGVINPYTPGNNIPGVDPVVNKYIGIYEVDSNNKVVKFTLIVLGKGDVRPQPEAAPELYPTPVPEPGTDPDTTKLPTNPPIPVETGNHLVVKVSSSKIATPKAGDSAPSVGVINPYTPGNNIPGVDPVVNKYIGIYEVDSNNKVVKF</sequence>
<evidence type="ECO:0000313" key="7">
    <source>
        <dbReference type="Proteomes" id="UP000640274"/>
    </source>
</evidence>
<protein>
    <submittedName>
        <fullName evidence="6">Ig-like domain-containing protein</fullName>
    </submittedName>
</protein>
<dbReference type="Proteomes" id="UP000640274">
    <property type="component" value="Unassembled WGS sequence"/>
</dbReference>
<organism evidence="6 7">
    <name type="scientific">Paenibacillus roseus</name>
    <dbReference type="NCBI Taxonomy" id="2798579"/>
    <lineage>
        <taxon>Bacteria</taxon>
        <taxon>Bacillati</taxon>
        <taxon>Bacillota</taxon>
        <taxon>Bacilli</taxon>
        <taxon>Bacillales</taxon>
        <taxon>Paenibacillaceae</taxon>
        <taxon>Paenibacillus</taxon>
    </lineage>
</organism>
<dbReference type="InterPro" id="IPR013378">
    <property type="entry name" value="InlB-like_B-rpt"/>
</dbReference>
<reference evidence="6" key="1">
    <citation type="submission" date="2020-12" db="EMBL/GenBank/DDBJ databases">
        <authorList>
            <person name="Huq M.A."/>
        </authorList>
    </citation>
    <scope>NUCLEOTIDE SEQUENCE</scope>
    <source>
        <strain evidence="6">MAHUQ-46</strain>
    </source>
</reference>
<proteinExistence type="predicted"/>
<dbReference type="EMBL" id="JAELUP010000105">
    <property type="protein sequence ID" value="MBJ6363764.1"/>
    <property type="molecule type" value="Genomic_DNA"/>
</dbReference>
<evidence type="ECO:0000256" key="2">
    <source>
        <dbReference type="ARBA" id="ARBA00022729"/>
    </source>
</evidence>
<evidence type="ECO:0000259" key="4">
    <source>
        <dbReference type="Pfam" id="PF13205"/>
    </source>
</evidence>
<dbReference type="Pfam" id="PF09479">
    <property type="entry name" value="Flg_new"/>
    <property type="match status" value="2"/>
</dbReference>
<dbReference type="RefSeq" id="WP_199021361.1">
    <property type="nucleotide sequence ID" value="NZ_JAELUP010000105.1"/>
</dbReference>
<feature type="domain" description="SbsA Ig-like" evidence="4">
    <location>
        <begin position="1070"/>
        <end position="1186"/>
    </location>
</feature>
<accession>A0A934J5P9</accession>